<proteinExistence type="predicted"/>
<dbReference type="PANTHER" id="PTHR30290:SF64">
    <property type="entry name" value="ABC TRANSPORTER PERIPLASMIC BINDING PROTEIN"/>
    <property type="match status" value="1"/>
</dbReference>
<evidence type="ECO:0000313" key="6">
    <source>
        <dbReference type="Proteomes" id="UP000658131"/>
    </source>
</evidence>
<evidence type="ECO:0000256" key="2">
    <source>
        <dbReference type="SAM" id="MobiDB-lite"/>
    </source>
</evidence>
<dbReference type="Gene3D" id="3.10.105.10">
    <property type="entry name" value="Dipeptide-binding Protein, Domain 3"/>
    <property type="match status" value="1"/>
</dbReference>
<accession>A0ABR7NKB7</accession>
<dbReference type="Proteomes" id="UP000658131">
    <property type="component" value="Unassembled WGS sequence"/>
</dbReference>
<dbReference type="Pfam" id="PF00496">
    <property type="entry name" value="SBP_bac_5"/>
    <property type="match status" value="1"/>
</dbReference>
<evidence type="ECO:0000259" key="4">
    <source>
        <dbReference type="Pfam" id="PF00496"/>
    </source>
</evidence>
<keyword evidence="1 3" id="KW-0732">Signal</keyword>
<dbReference type="Gene3D" id="3.40.190.10">
    <property type="entry name" value="Periplasmic binding protein-like II"/>
    <property type="match status" value="1"/>
</dbReference>
<organism evidence="5 6">
    <name type="scientific">Yanshouia hominis</name>
    <dbReference type="NCBI Taxonomy" id="2763673"/>
    <lineage>
        <taxon>Bacteria</taxon>
        <taxon>Bacillati</taxon>
        <taxon>Bacillota</taxon>
        <taxon>Clostridia</taxon>
        <taxon>Eubacteriales</taxon>
        <taxon>Oscillospiraceae</taxon>
        <taxon>Yanshouia</taxon>
    </lineage>
</organism>
<feature type="chain" id="PRO_5046304351" evidence="3">
    <location>
        <begin position="20"/>
        <end position="529"/>
    </location>
</feature>
<feature type="domain" description="Solute-binding protein family 5" evidence="4">
    <location>
        <begin position="88"/>
        <end position="435"/>
    </location>
</feature>
<dbReference type="Gene3D" id="3.90.76.10">
    <property type="entry name" value="Dipeptide-binding Protein, Domain 1"/>
    <property type="match status" value="1"/>
</dbReference>
<name>A0ABR7NKB7_9FIRM</name>
<comment type="caution">
    <text evidence="5">The sequence shown here is derived from an EMBL/GenBank/DDBJ whole genome shotgun (WGS) entry which is preliminary data.</text>
</comment>
<dbReference type="PANTHER" id="PTHR30290">
    <property type="entry name" value="PERIPLASMIC BINDING COMPONENT OF ABC TRANSPORTER"/>
    <property type="match status" value="1"/>
</dbReference>
<dbReference type="RefSeq" id="WP_262399639.1">
    <property type="nucleotide sequence ID" value="NZ_JACRTB010000008.1"/>
</dbReference>
<dbReference type="EMBL" id="JACRTB010000008">
    <property type="protein sequence ID" value="MBC8576088.1"/>
    <property type="molecule type" value="Genomic_DNA"/>
</dbReference>
<dbReference type="InterPro" id="IPR039424">
    <property type="entry name" value="SBP_5"/>
</dbReference>
<feature type="compositionally biased region" description="Polar residues" evidence="2">
    <location>
        <begin position="26"/>
        <end position="40"/>
    </location>
</feature>
<sequence>MKRYLAWGLALLIAASGCAAPASPEVSDTSEASPSGTQAENGRVPVLRLAGGTDWGAPGVYLHASRGPGNAKKDLIFASLLEADEKGVIGWMAESWEADGNNYTFTLHSDAKFHDGEPLTAEDVAFTIDYYRQFPPVNNPLGAGEGFLISGYEVIDPQRIKISVNNSDAVTLTALGGFEILPKHIWERVEDPMTYSEPDAFIGSGAYCFSSYDGATGSYEFTAFDGFCAGEPAADRIQFVPVSDELLAFENGEIDIAGLPADLFDRYASDPAIGMLEKANDMGYKLLINFEKHPEFLELAMRGGLYQALDRQAVVDKVFRGMGAVGSAGYAPPGSIYYNENCVRYPYEPEKAAALFAGKGISVAMIAANSGNDVKIAELVKNDLTAAGIEVEVAAYDSAVRDEMVNAGDYEFALVGNGGWGGKAPAYLRTIFSDLSKNRGGNPHSMGPIGYSSERITELAEAQQLETDFNRRVEIFQELQLEISREIPLVVIATQSSYSIYRKDYYDGWMKTYDYQQAEQNRLSYLKRS</sequence>
<dbReference type="InterPro" id="IPR000914">
    <property type="entry name" value="SBP_5_dom"/>
</dbReference>
<feature type="region of interest" description="Disordered" evidence="2">
    <location>
        <begin position="23"/>
        <end position="43"/>
    </location>
</feature>
<dbReference type="InterPro" id="IPR030678">
    <property type="entry name" value="Peptide/Ni-bd"/>
</dbReference>
<evidence type="ECO:0000256" key="1">
    <source>
        <dbReference type="ARBA" id="ARBA00022729"/>
    </source>
</evidence>
<dbReference type="PROSITE" id="PS51257">
    <property type="entry name" value="PROKAR_LIPOPROTEIN"/>
    <property type="match status" value="1"/>
</dbReference>
<evidence type="ECO:0000256" key="3">
    <source>
        <dbReference type="SAM" id="SignalP"/>
    </source>
</evidence>
<keyword evidence="6" id="KW-1185">Reference proteome</keyword>
<protein>
    <submittedName>
        <fullName evidence="5">Peptide ABC transporter substrate-binding protein</fullName>
    </submittedName>
</protein>
<evidence type="ECO:0000313" key="5">
    <source>
        <dbReference type="EMBL" id="MBC8576088.1"/>
    </source>
</evidence>
<gene>
    <name evidence="5" type="ORF">H8717_06660</name>
</gene>
<feature type="signal peptide" evidence="3">
    <location>
        <begin position="1"/>
        <end position="19"/>
    </location>
</feature>
<reference evidence="5 6" key="1">
    <citation type="submission" date="2020-08" db="EMBL/GenBank/DDBJ databases">
        <title>Genome public.</title>
        <authorList>
            <person name="Liu C."/>
            <person name="Sun Q."/>
        </authorList>
    </citation>
    <scope>NUCLEOTIDE SEQUENCE [LARGE SCALE GENOMIC DNA]</scope>
    <source>
        <strain evidence="5 6">BX1</strain>
    </source>
</reference>
<dbReference type="PIRSF" id="PIRSF002741">
    <property type="entry name" value="MppA"/>
    <property type="match status" value="1"/>
</dbReference>
<dbReference type="SUPFAM" id="SSF53850">
    <property type="entry name" value="Periplasmic binding protein-like II"/>
    <property type="match status" value="1"/>
</dbReference>